<reference evidence="1 2" key="1">
    <citation type="submission" date="2011-12" db="EMBL/GenBank/DDBJ databases">
        <title>The complete genome of Niastella koreensis GR20-10.</title>
        <authorList>
            <consortium name="US DOE Joint Genome Institute (JGI-PGF)"/>
            <person name="Lucas S."/>
            <person name="Han J."/>
            <person name="Lapidus A."/>
            <person name="Bruce D."/>
            <person name="Goodwin L."/>
            <person name="Pitluck S."/>
            <person name="Peters L."/>
            <person name="Kyrpides N."/>
            <person name="Mavromatis K."/>
            <person name="Ivanova N."/>
            <person name="Mikhailova N."/>
            <person name="Davenport K."/>
            <person name="Saunders E."/>
            <person name="Detter J.C."/>
            <person name="Tapia R."/>
            <person name="Han C."/>
            <person name="Land M."/>
            <person name="Hauser L."/>
            <person name="Markowitz V."/>
            <person name="Cheng J.-F."/>
            <person name="Hugenholtz P."/>
            <person name="Woyke T."/>
            <person name="Wu D."/>
            <person name="Tindall B."/>
            <person name="Pomrenke H."/>
            <person name="Brambilla E."/>
            <person name="Klenk H.-P."/>
            <person name="Eisen J.A."/>
        </authorList>
    </citation>
    <scope>NUCLEOTIDE SEQUENCE [LARGE SCALE GENOMIC DNA]</scope>
    <source>
        <strain evidence="2">DSM 17620 / KACC 11465 / NBRC 106392 / GR20-10</strain>
    </source>
</reference>
<gene>
    <name evidence="1" type="ordered locus">Niako_2750</name>
</gene>
<dbReference type="EMBL" id="CP003178">
    <property type="protein sequence ID" value="AEV99086.1"/>
    <property type="molecule type" value="Genomic_DNA"/>
</dbReference>
<dbReference type="KEGG" id="nko:Niako_2750"/>
<name>G8T8B6_NIAKG</name>
<accession>G8T8B6</accession>
<dbReference type="Proteomes" id="UP000005438">
    <property type="component" value="Chromosome"/>
</dbReference>
<organism evidence="1 2">
    <name type="scientific">Niastella koreensis (strain DSM 17620 / KACC 11465 / NBRC 106392 / GR20-10)</name>
    <dbReference type="NCBI Taxonomy" id="700598"/>
    <lineage>
        <taxon>Bacteria</taxon>
        <taxon>Pseudomonadati</taxon>
        <taxon>Bacteroidota</taxon>
        <taxon>Chitinophagia</taxon>
        <taxon>Chitinophagales</taxon>
        <taxon>Chitinophagaceae</taxon>
        <taxon>Niastella</taxon>
    </lineage>
</organism>
<evidence type="ECO:0000313" key="1">
    <source>
        <dbReference type="EMBL" id="AEV99086.1"/>
    </source>
</evidence>
<dbReference type="AlphaFoldDB" id="G8T8B6"/>
<evidence type="ECO:0000313" key="2">
    <source>
        <dbReference type="Proteomes" id="UP000005438"/>
    </source>
</evidence>
<proteinExistence type="predicted"/>
<protein>
    <submittedName>
        <fullName evidence="1">Uncharacterized protein</fullName>
    </submittedName>
</protein>
<sequence length="34" mass="3945">MFFVMVEGVLNRGAKKSEDEGNYLRNQEIDLREG</sequence>
<dbReference type="HOGENOM" id="CLU_3374810_0_0_10"/>